<name>A0A183AE08_9TREM</name>
<dbReference type="OrthoDB" id="6274385at2759"/>
<dbReference type="AlphaFoldDB" id="A0A183AE08"/>
<sequence length="391" mass="43462">MAACNVNGLLRQYVGFSLNGSTSNSVGPIREHTAFDEIKHTKPTQTMAPRTVMEHNLVPHVPNGLSVASTVHVSKETPELVDDQHVVRSDVPDGSTRLQKIVPPESGGKMSCLVLQHTDEHSSLESRRFSCKRRLEVCTERLDSLRDRSLALLNRLLAAKLPETFTVGVDDLTQLPESLCRLLDDEETESESDEEPSTQPRPCSSHEENWLCSRAVSCSDWHWLVSEIKRSDRCIKNFRLLRSSLQKWKSGLAIHDPECDIDSSCSRATPFTPRDRRRHSYHNLASPKCARLIGELNKEYNDPCVHCSCVPHHTGPCILCCGASPSNWIPPCDQPQCVDLLHSARPLGAHIHPKLSLPGDSEASSTSESGGRQHMGSNEVNQQPSCVYNDD</sequence>
<proteinExistence type="predicted"/>
<evidence type="ECO:0000313" key="2">
    <source>
        <dbReference type="EMBL" id="VDP74797.1"/>
    </source>
</evidence>
<evidence type="ECO:0000313" key="4">
    <source>
        <dbReference type="WBParaSite" id="ECPE_0000520501-mRNA-1"/>
    </source>
</evidence>
<dbReference type="WBParaSite" id="ECPE_0000520501-mRNA-1">
    <property type="protein sequence ID" value="ECPE_0000520501-mRNA-1"/>
    <property type="gene ID" value="ECPE_0000520501"/>
</dbReference>
<feature type="region of interest" description="Disordered" evidence="1">
    <location>
        <begin position="351"/>
        <end position="391"/>
    </location>
</feature>
<reference evidence="2 3" key="2">
    <citation type="submission" date="2018-11" db="EMBL/GenBank/DDBJ databases">
        <authorList>
            <consortium name="Pathogen Informatics"/>
        </authorList>
    </citation>
    <scope>NUCLEOTIDE SEQUENCE [LARGE SCALE GENOMIC DNA]</scope>
    <source>
        <strain evidence="2 3">Egypt</strain>
    </source>
</reference>
<dbReference type="Proteomes" id="UP000272942">
    <property type="component" value="Unassembled WGS sequence"/>
</dbReference>
<feature type="compositionally biased region" description="Polar residues" evidence="1">
    <location>
        <begin position="362"/>
        <end position="391"/>
    </location>
</feature>
<protein>
    <submittedName>
        <fullName evidence="4">Protein FAM212B</fullName>
    </submittedName>
</protein>
<evidence type="ECO:0000256" key="1">
    <source>
        <dbReference type="SAM" id="MobiDB-lite"/>
    </source>
</evidence>
<feature type="region of interest" description="Disordered" evidence="1">
    <location>
        <begin position="185"/>
        <end position="206"/>
    </location>
</feature>
<keyword evidence="3" id="KW-1185">Reference proteome</keyword>
<dbReference type="EMBL" id="UZAN01042041">
    <property type="protein sequence ID" value="VDP74797.1"/>
    <property type="molecule type" value="Genomic_DNA"/>
</dbReference>
<evidence type="ECO:0000313" key="3">
    <source>
        <dbReference type="Proteomes" id="UP000272942"/>
    </source>
</evidence>
<organism evidence="4">
    <name type="scientific">Echinostoma caproni</name>
    <dbReference type="NCBI Taxonomy" id="27848"/>
    <lineage>
        <taxon>Eukaryota</taxon>
        <taxon>Metazoa</taxon>
        <taxon>Spiralia</taxon>
        <taxon>Lophotrochozoa</taxon>
        <taxon>Platyhelminthes</taxon>
        <taxon>Trematoda</taxon>
        <taxon>Digenea</taxon>
        <taxon>Plagiorchiida</taxon>
        <taxon>Echinostomata</taxon>
        <taxon>Echinostomatoidea</taxon>
        <taxon>Echinostomatidae</taxon>
        <taxon>Echinostoma</taxon>
    </lineage>
</organism>
<gene>
    <name evidence="2" type="ORF">ECPE_LOCUS5193</name>
</gene>
<accession>A0A183AE08</accession>
<feature type="compositionally biased region" description="Acidic residues" evidence="1">
    <location>
        <begin position="185"/>
        <end position="196"/>
    </location>
</feature>
<reference evidence="4" key="1">
    <citation type="submission" date="2016-06" db="UniProtKB">
        <authorList>
            <consortium name="WormBaseParasite"/>
        </authorList>
    </citation>
    <scope>IDENTIFICATION</scope>
</reference>